<dbReference type="GO" id="GO:0016740">
    <property type="term" value="F:transferase activity"/>
    <property type="evidence" value="ECO:0007669"/>
    <property type="project" value="UniProtKB-KW"/>
</dbReference>
<dbReference type="Proteomes" id="UP001600165">
    <property type="component" value="Unassembled WGS sequence"/>
</dbReference>
<comment type="caution">
    <text evidence="1">The sequence shown here is derived from an EMBL/GenBank/DDBJ whole genome shotgun (WGS) entry which is preliminary data.</text>
</comment>
<dbReference type="EMBL" id="JBHZOL010000102">
    <property type="protein sequence ID" value="MFE4108228.1"/>
    <property type="molecule type" value="Genomic_DNA"/>
</dbReference>
<dbReference type="PANTHER" id="PTHR38134">
    <property type="entry name" value="SLR1395 PROTEIN"/>
    <property type="match status" value="1"/>
</dbReference>
<keyword evidence="1" id="KW-0808">Transferase</keyword>
<protein>
    <submittedName>
        <fullName evidence="1">Glycosyl transferase</fullName>
    </submittedName>
</protein>
<keyword evidence="2" id="KW-1185">Reference proteome</keyword>
<dbReference type="SUPFAM" id="SSF53756">
    <property type="entry name" value="UDP-Glycosyltransferase/glycogen phosphorylase"/>
    <property type="match status" value="1"/>
</dbReference>
<proteinExistence type="predicted"/>
<evidence type="ECO:0000313" key="1">
    <source>
        <dbReference type="EMBL" id="MFE4108228.1"/>
    </source>
</evidence>
<accession>A0ABW6IJ40</accession>
<dbReference type="PANTHER" id="PTHR38134:SF2">
    <property type="entry name" value="GALACTOKINASE"/>
    <property type="match status" value="1"/>
</dbReference>
<dbReference type="InterPro" id="IPR053205">
    <property type="entry name" value="GHMP_kinase_L-arabinokinase"/>
</dbReference>
<reference evidence="1 2" key="1">
    <citation type="submission" date="2024-10" db="EMBL/GenBank/DDBJ databases">
        <authorList>
            <person name="Ratan Roy A."/>
            <person name="Morales Sandoval P.H."/>
            <person name="De Los Santos Villalobos S."/>
            <person name="Chakraborty S."/>
            <person name="Mukherjee J."/>
        </authorList>
    </citation>
    <scope>NUCLEOTIDE SEQUENCE [LARGE SCALE GENOMIC DNA]</scope>
    <source>
        <strain evidence="1 2">S1</strain>
    </source>
</reference>
<organism evidence="1 2">
    <name type="scientific">Almyronema epifaneia S1</name>
    <dbReference type="NCBI Taxonomy" id="2991925"/>
    <lineage>
        <taxon>Bacteria</taxon>
        <taxon>Bacillati</taxon>
        <taxon>Cyanobacteriota</taxon>
        <taxon>Cyanophyceae</taxon>
        <taxon>Nodosilineales</taxon>
        <taxon>Nodosilineaceae</taxon>
        <taxon>Almyronema</taxon>
        <taxon>Almyronema epifaneia</taxon>
    </lineage>
</organism>
<dbReference type="RefSeq" id="WP_377967743.1">
    <property type="nucleotide sequence ID" value="NZ_JBHZOL010000102.1"/>
</dbReference>
<sequence length="358" mass="39944">MPLPSLYVAITNHGFGHATRAASVAAAIQTRCPALRIILTTTAPAWLLQSYLPHAFEQRLQAYDVGVIQSDSMTMNYAETLVQLQKIRAQQDEIIQAEVEFIKANQVGLILADIPPLAAPIAQAAGIPCWMMSNFGWDFIYRPWGGAFVEIADWIVDCFKQCDRLFRLPFHEAMSAFGQKVDVGLTGGSPHYSEAELRDRFDIKTPKNQTILLSFGGLGLQKIPYATLQQFPERTFISFDRNAPELPNLRRIIDRQYRPIDFMPLCDRVVSKPGFSTFSEACRLGVPVATLTRQGFAESALLVEGIQDAACHQIIEPNSFFAGDWDFLRQTPHPPRQSQPIRVDGNDAIAEAVVSYLT</sequence>
<gene>
    <name evidence="1" type="ORF">ACFVKH_18245</name>
</gene>
<name>A0ABW6IJ40_9CYAN</name>
<evidence type="ECO:0000313" key="2">
    <source>
        <dbReference type="Proteomes" id="UP001600165"/>
    </source>
</evidence>